<comment type="caution">
    <text evidence="2">The sequence shown here is derived from an EMBL/GenBank/DDBJ whole genome shotgun (WGS) entry which is preliminary data.</text>
</comment>
<protein>
    <recommendedName>
        <fullName evidence="4">TM2 domain-containing protein</fullName>
    </recommendedName>
</protein>
<sequence>MTPNPYAVVPAKDPGLALVLTILGFFFVAGLQYFYIGKIWKGIFFLLTLGFFYIGTVISLFTIRDETARVNVRRASRGY</sequence>
<keyword evidence="1" id="KW-1133">Transmembrane helix</keyword>
<gene>
    <name evidence="2" type="ORF">GCM10009755_22750</name>
</gene>
<feature type="transmembrane region" description="Helical" evidence="1">
    <location>
        <begin position="15"/>
        <end position="36"/>
    </location>
</feature>
<evidence type="ECO:0008006" key="4">
    <source>
        <dbReference type="Google" id="ProtNLM"/>
    </source>
</evidence>
<keyword evidence="1" id="KW-0812">Transmembrane</keyword>
<evidence type="ECO:0000256" key="1">
    <source>
        <dbReference type="SAM" id="Phobius"/>
    </source>
</evidence>
<name>A0ABP5EXH9_9MICO</name>
<reference evidence="3" key="1">
    <citation type="journal article" date="2019" name="Int. J. Syst. Evol. Microbiol.">
        <title>The Global Catalogue of Microorganisms (GCM) 10K type strain sequencing project: providing services to taxonomists for standard genome sequencing and annotation.</title>
        <authorList>
            <consortium name="The Broad Institute Genomics Platform"/>
            <consortium name="The Broad Institute Genome Sequencing Center for Infectious Disease"/>
            <person name="Wu L."/>
            <person name="Ma J."/>
        </authorList>
    </citation>
    <scope>NUCLEOTIDE SEQUENCE [LARGE SCALE GENOMIC DNA]</scope>
    <source>
        <strain evidence="3">JCM 14546</strain>
    </source>
</reference>
<organism evidence="2 3">
    <name type="scientific">Brevibacterium samyangense</name>
    <dbReference type="NCBI Taxonomy" id="366888"/>
    <lineage>
        <taxon>Bacteria</taxon>
        <taxon>Bacillati</taxon>
        <taxon>Actinomycetota</taxon>
        <taxon>Actinomycetes</taxon>
        <taxon>Micrococcales</taxon>
        <taxon>Brevibacteriaceae</taxon>
        <taxon>Brevibacterium</taxon>
    </lineage>
</organism>
<keyword evidence="1" id="KW-0472">Membrane</keyword>
<dbReference type="EMBL" id="BAAANO010000020">
    <property type="protein sequence ID" value="GAA2010917.1"/>
    <property type="molecule type" value="Genomic_DNA"/>
</dbReference>
<evidence type="ECO:0000313" key="2">
    <source>
        <dbReference type="EMBL" id="GAA2010917.1"/>
    </source>
</evidence>
<feature type="transmembrane region" description="Helical" evidence="1">
    <location>
        <begin position="43"/>
        <end position="63"/>
    </location>
</feature>
<proteinExistence type="predicted"/>
<dbReference type="RefSeq" id="WP_344309796.1">
    <property type="nucleotide sequence ID" value="NZ_BAAANO010000020.1"/>
</dbReference>
<accession>A0ABP5EXH9</accession>
<dbReference type="Proteomes" id="UP001500755">
    <property type="component" value="Unassembled WGS sequence"/>
</dbReference>
<keyword evidence="3" id="KW-1185">Reference proteome</keyword>
<evidence type="ECO:0000313" key="3">
    <source>
        <dbReference type="Proteomes" id="UP001500755"/>
    </source>
</evidence>